<proteinExistence type="inferred from homology"/>
<dbReference type="CDD" id="cd16913">
    <property type="entry name" value="YkuD_like"/>
    <property type="match status" value="1"/>
</dbReference>
<evidence type="ECO:0000256" key="7">
    <source>
        <dbReference type="PROSITE-ProRule" id="PRU01373"/>
    </source>
</evidence>
<evidence type="ECO:0000256" key="1">
    <source>
        <dbReference type="ARBA" id="ARBA00004752"/>
    </source>
</evidence>
<dbReference type="InterPro" id="IPR038063">
    <property type="entry name" value="Transpep_catalytic_dom"/>
</dbReference>
<dbReference type="InterPro" id="IPR036366">
    <property type="entry name" value="PGBDSf"/>
</dbReference>
<keyword evidence="4 7" id="KW-0133">Cell shape</keyword>
<dbReference type="Proteomes" id="UP000184139">
    <property type="component" value="Unassembled WGS sequence"/>
</dbReference>
<dbReference type="AlphaFoldDB" id="A0A1M5V7K1"/>
<dbReference type="SUPFAM" id="SSF141523">
    <property type="entry name" value="L,D-transpeptidase catalytic domain-like"/>
    <property type="match status" value="1"/>
</dbReference>
<feature type="active site" description="Proton donor/acceptor" evidence="7">
    <location>
        <position position="469"/>
    </location>
</feature>
<keyword evidence="11" id="KW-1185">Reference proteome</keyword>
<evidence type="ECO:0000313" key="10">
    <source>
        <dbReference type="EMBL" id="SHH70913.1"/>
    </source>
</evidence>
<dbReference type="InterPro" id="IPR002477">
    <property type="entry name" value="Peptidoglycan-bd-like"/>
</dbReference>
<organism evidence="10 11">
    <name type="scientific">Desulfofustis glycolicus DSM 9705</name>
    <dbReference type="NCBI Taxonomy" id="1121409"/>
    <lineage>
        <taxon>Bacteria</taxon>
        <taxon>Pseudomonadati</taxon>
        <taxon>Thermodesulfobacteriota</taxon>
        <taxon>Desulfobulbia</taxon>
        <taxon>Desulfobulbales</taxon>
        <taxon>Desulfocapsaceae</taxon>
        <taxon>Desulfofustis</taxon>
    </lineage>
</organism>
<feature type="active site" description="Nucleophile" evidence="7">
    <location>
        <position position="488"/>
    </location>
</feature>
<evidence type="ECO:0000256" key="8">
    <source>
        <dbReference type="SAM" id="MobiDB-lite"/>
    </source>
</evidence>
<dbReference type="EMBL" id="FQXS01000007">
    <property type="protein sequence ID" value="SHH70913.1"/>
    <property type="molecule type" value="Genomic_DNA"/>
</dbReference>
<dbReference type="OrthoDB" id="9778545at2"/>
<dbReference type="InterPro" id="IPR005490">
    <property type="entry name" value="LD_TPept_cat_dom"/>
</dbReference>
<dbReference type="SUPFAM" id="SSF47090">
    <property type="entry name" value="PGBD-like"/>
    <property type="match status" value="1"/>
</dbReference>
<dbReference type="Gene3D" id="1.10.101.10">
    <property type="entry name" value="PGBD-like superfamily/PGBD"/>
    <property type="match status" value="1"/>
</dbReference>
<gene>
    <name evidence="10" type="ORF">SAMN02745124_01531</name>
</gene>
<keyword evidence="6 7" id="KW-0961">Cell wall biogenesis/degradation</keyword>
<dbReference type="PANTHER" id="PTHR41533">
    <property type="entry name" value="L,D-TRANSPEPTIDASE HI_1667-RELATED"/>
    <property type="match status" value="1"/>
</dbReference>
<dbReference type="PANTHER" id="PTHR41533:SF2">
    <property type="entry name" value="BLR7131 PROTEIN"/>
    <property type="match status" value="1"/>
</dbReference>
<dbReference type="InterPro" id="IPR052905">
    <property type="entry name" value="LD-transpeptidase_YkuD-like"/>
</dbReference>
<evidence type="ECO:0000313" key="11">
    <source>
        <dbReference type="Proteomes" id="UP000184139"/>
    </source>
</evidence>
<dbReference type="STRING" id="1121409.SAMN02745124_01531"/>
<feature type="domain" description="L,D-TPase catalytic" evidence="9">
    <location>
        <begin position="333"/>
        <end position="515"/>
    </location>
</feature>
<evidence type="ECO:0000256" key="5">
    <source>
        <dbReference type="ARBA" id="ARBA00022984"/>
    </source>
</evidence>
<feature type="region of interest" description="Disordered" evidence="8">
    <location>
        <begin position="1"/>
        <end position="20"/>
    </location>
</feature>
<dbReference type="Pfam" id="PF03734">
    <property type="entry name" value="YkuD"/>
    <property type="match status" value="1"/>
</dbReference>
<dbReference type="Pfam" id="PF20142">
    <property type="entry name" value="Scaffold"/>
    <property type="match status" value="1"/>
</dbReference>
<dbReference type="InterPro" id="IPR045380">
    <property type="entry name" value="LD_TPept_scaffold_dom"/>
</dbReference>
<comment type="similarity">
    <text evidence="2">Belongs to the YkuD family.</text>
</comment>
<dbReference type="PROSITE" id="PS52029">
    <property type="entry name" value="LD_TPASE"/>
    <property type="match status" value="1"/>
</dbReference>
<evidence type="ECO:0000259" key="9">
    <source>
        <dbReference type="PROSITE" id="PS52029"/>
    </source>
</evidence>
<comment type="pathway">
    <text evidence="1 7">Cell wall biogenesis; peptidoglycan biosynthesis.</text>
</comment>
<reference evidence="10 11" key="1">
    <citation type="submission" date="2016-11" db="EMBL/GenBank/DDBJ databases">
        <authorList>
            <person name="Jaros S."/>
            <person name="Januszkiewicz K."/>
            <person name="Wedrychowicz H."/>
        </authorList>
    </citation>
    <scope>NUCLEOTIDE SEQUENCE [LARGE SCALE GENOMIC DNA]</scope>
    <source>
        <strain evidence="10 11">DSM 9705</strain>
    </source>
</reference>
<dbReference type="UniPathway" id="UPA00219"/>
<dbReference type="GO" id="GO:0016740">
    <property type="term" value="F:transferase activity"/>
    <property type="evidence" value="ECO:0007669"/>
    <property type="project" value="UniProtKB-KW"/>
</dbReference>
<dbReference type="InterPro" id="IPR036365">
    <property type="entry name" value="PGBD-like_sf"/>
</dbReference>
<dbReference type="GO" id="GO:0008360">
    <property type="term" value="P:regulation of cell shape"/>
    <property type="evidence" value="ECO:0007669"/>
    <property type="project" value="UniProtKB-UniRule"/>
</dbReference>
<protein>
    <submittedName>
        <fullName evidence="10">Murein L,D-transpeptidase YcbB/YkuD</fullName>
    </submittedName>
</protein>
<dbReference type="Pfam" id="PF01471">
    <property type="entry name" value="PG_binding_1"/>
    <property type="match status" value="1"/>
</dbReference>
<accession>A0A1M5V7K1</accession>
<keyword evidence="3" id="KW-0808">Transferase</keyword>
<keyword evidence="5 7" id="KW-0573">Peptidoglycan synthesis</keyword>
<evidence type="ECO:0000256" key="2">
    <source>
        <dbReference type="ARBA" id="ARBA00005992"/>
    </source>
</evidence>
<dbReference type="GO" id="GO:0071555">
    <property type="term" value="P:cell wall organization"/>
    <property type="evidence" value="ECO:0007669"/>
    <property type="project" value="UniProtKB-UniRule"/>
</dbReference>
<name>A0A1M5V7K1_9BACT</name>
<dbReference type="GO" id="GO:0004180">
    <property type="term" value="F:carboxypeptidase activity"/>
    <property type="evidence" value="ECO:0007669"/>
    <property type="project" value="UniProtKB-ARBA"/>
</dbReference>
<evidence type="ECO:0000256" key="3">
    <source>
        <dbReference type="ARBA" id="ARBA00022679"/>
    </source>
</evidence>
<dbReference type="Gene3D" id="2.40.440.10">
    <property type="entry name" value="L,D-transpeptidase catalytic domain-like"/>
    <property type="match status" value="1"/>
</dbReference>
<evidence type="ECO:0000256" key="4">
    <source>
        <dbReference type="ARBA" id="ARBA00022960"/>
    </source>
</evidence>
<dbReference type="GO" id="GO:0009252">
    <property type="term" value="P:peptidoglycan biosynthetic process"/>
    <property type="evidence" value="ECO:0007669"/>
    <property type="project" value="UniProtKB-UniPathway"/>
</dbReference>
<evidence type="ECO:0000256" key="6">
    <source>
        <dbReference type="ARBA" id="ARBA00023316"/>
    </source>
</evidence>
<dbReference type="RefSeq" id="WP_084540527.1">
    <property type="nucleotide sequence ID" value="NZ_FQXS01000007.1"/>
</dbReference>
<sequence>MKQLLTTDTLSPDSAHNPPSRTTARISLLAVVWLVTLAATLQAQTPEDDLIAAALAEQLSCRNVELVTIKEQQPLLQQRDICLAAIYRETGGNPLWVSAAGPGPAAGVIIDRLRRCHLDGLEPEEYEVSLLESLWTANRPDDLARLDTLLTYNLVKYIHDISFGQLKLHLANPQLFAEAGNTGFDPVQSIRIARSMADLGAYLDSLPPQHRYYVTLKEALARFRQLAVTADWPNIPSGPLIRPGDSDRRLAAIISRLTATDSTEGIDTDAPGRYHEPLVTAVRAFQRRHGLETDGIIGPQTLAMLNRTPAEAAAIIRANLARWRWQDHHLSDTYLMVNIAAFHLKAVRQNQVVHDLPVIVGKFQHQTPVFSDSIRYLDFNPFWNVTPSIARNEDLPALRKDPRHLVDRHIRLFSSWQPDAHELDSTAIDWHNVSRSQMSRYLLRQDPGPWNALGRVKFVFPNHHNVYLHDTPTRDLFQQTSRSFSHGCIRVSQPLLLALFCLQLNDETWTMAAIEDIVASGRRKVISLRKRLPIYLTYQTAWVDKGGLIHFNADIYQRDTKLLQVLESR</sequence>